<evidence type="ECO:0000313" key="8">
    <source>
        <dbReference type="Proteomes" id="UP000572051"/>
    </source>
</evidence>
<keyword evidence="7" id="KW-0808">Transferase</keyword>
<evidence type="ECO:0000256" key="3">
    <source>
        <dbReference type="ARBA" id="ARBA00020422"/>
    </source>
</evidence>
<dbReference type="InterPro" id="IPR000032">
    <property type="entry name" value="HPr-like"/>
</dbReference>
<evidence type="ECO:0000256" key="1">
    <source>
        <dbReference type="ARBA" id="ARBA00003681"/>
    </source>
</evidence>
<dbReference type="PRINTS" id="PR00107">
    <property type="entry name" value="PHOSPHOCPHPR"/>
</dbReference>
<keyword evidence="8" id="KW-1185">Reference proteome</keyword>
<dbReference type="PANTHER" id="PTHR33705:SF2">
    <property type="entry name" value="PHOSPHOCARRIER PROTEIN NPR"/>
    <property type="match status" value="1"/>
</dbReference>
<evidence type="ECO:0000259" key="6">
    <source>
        <dbReference type="PROSITE" id="PS51350"/>
    </source>
</evidence>
<sequence length="93" mass="9863">MPTQRTVTIGSRLGLHARPATLFVKAVNETGLPVFIARPDQDPVDARSMLAVMALGANHGETVTLTCDDAEEGAADRALDELVELLSSDMDDA</sequence>
<dbReference type="AlphaFoldDB" id="A0A7Z0JBX6"/>
<evidence type="ECO:0000313" key="7">
    <source>
        <dbReference type="EMBL" id="NYJ35940.1"/>
    </source>
</evidence>
<dbReference type="EMBL" id="JACCFS010000001">
    <property type="protein sequence ID" value="NYJ35940.1"/>
    <property type="molecule type" value="Genomic_DNA"/>
</dbReference>
<dbReference type="CDD" id="cd00367">
    <property type="entry name" value="PTS-HPr_like"/>
    <property type="match status" value="1"/>
</dbReference>
<dbReference type="InterPro" id="IPR035895">
    <property type="entry name" value="HPr-like_sf"/>
</dbReference>
<dbReference type="SUPFAM" id="SSF55594">
    <property type="entry name" value="HPr-like"/>
    <property type="match status" value="1"/>
</dbReference>
<dbReference type="GO" id="GO:0016740">
    <property type="term" value="F:transferase activity"/>
    <property type="evidence" value="ECO:0007669"/>
    <property type="project" value="UniProtKB-KW"/>
</dbReference>
<evidence type="ECO:0000256" key="4">
    <source>
        <dbReference type="ARBA" id="ARBA00022490"/>
    </source>
</evidence>
<feature type="domain" description="HPr" evidence="6">
    <location>
        <begin position="2"/>
        <end position="93"/>
    </location>
</feature>
<gene>
    <name evidence="7" type="ORF">HNR10_003821</name>
</gene>
<dbReference type="Pfam" id="PF00381">
    <property type="entry name" value="PTS-HPr"/>
    <property type="match status" value="1"/>
</dbReference>
<organism evidence="7 8">
    <name type="scientific">Nocardiopsis aegyptia</name>
    <dbReference type="NCBI Taxonomy" id="220378"/>
    <lineage>
        <taxon>Bacteria</taxon>
        <taxon>Bacillati</taxon>
        <taxon>Actinomycetota</taxon>
        <taxon>Actinomycetes</taxon>
        <taxon>Streptosporangiales</taxon>
        <taxon>Nocardiopsidaceae</taxon>
        <taxon>Nocardiopsis</taxon>
    </lineage>
</organism>
<dbReference type="PROSITE" id="PS51350">
    <property type="entry name" value="PTS_HPR_DOM"/>
    <property type="match status" value="1"/>
</dbReference>
<comment type="caution">
    <text evidence="7">The sequence shown here is derived from an EMBL/GenBank/DDBJ whole genome shotgun (WGS) entry which is preliminary data.</text>
</comment>
<dbReference type="GO" id="GO:0009401">
    <property type="term" value="P:phosphoenolpyruvate-dependent sugar phosphotransferase system"/>
    <property type="evidence" value="ECO:0007669"/>
    <property type="project" value="UniProtKB-KW"/>
</dbReference>
<comment type="function">
    <text evidence="1">General (non sugar-specific) component of the phosphoenolpyruvate-dependent sugar phosphotransferase system (sugar PTS). This major carbohydrate active-transport system catalyzes the phosphorylation of incoming sugar substrates concomitantly with their translocation across the cell membrane. The phosphoryl group from phosphoenolpyruvate (PEP) is transferred to the phosphoryl carrier protein HPr by enzyme I. Phospho-HPr then transfers it to the PTS EIIA domain.</text>
</comment>
<evidence type="ECO:0000256" key="2">
    <source>
        <dbReference type="ARBA" id="ARBA00004496"/>
    </source>
</evidence>
<dbReference type="InterPro" id="IPR050399">
    <property type="entry name" value="HPr"/>
</dbReference>
<name>A0A7Z0JBX6_9ACTN</name>
<dbReference type="PROSITE" id="PS00369">
    <property type="entry name" value="PTS_HPR_HIS"/>
    <property type="match status" value="1"/>
</dbReference>
<dbReference type="InterPro" id="IPR001020">
    <property type="entry name" value="PTS_HPr_His_P_site"/>
</dbReference>
<keyword evidence="4" id="KW-0963">Cytoplasm</keyword>
<protein>
    <recommendedName>
        <fullName evidence="3">Phosphocarrier protein HPr</fullName>
    </recommendedName>
</protein>
<accession>A0A7Z0JBX6</accession>
<dbReference type="Proteomes" id="UP000572051">
    <property type="component" value="Unassembled WGS sequence"/>
</dbReference>
<dbReference type="Gene3D" id="3.30.1340.10">
    <property type="entry name" value="HPr-like"/>
    <property type="match status" value="1"/>
</dbReference>
<dbReference type="GO" id="GO:0005737">
    <property type="term" value="C:cytoplasm"/>
    <property type="evidence" value="ECO:0007669"/>
    <property type="project" value="UniProtKB-SubCell"/>
</dbReference>
<proteinExistence type="predicted"/>
<keyword evidence="5" id="KW-0598">Phosphotransferase system</keyword>
<evidence type="ECO:0000256" key="5">
    <source>
        <dbReference type="ARBA" id="ARBA00022683"/>
    </source>
</evidence>
<comment type="subcellular location">
    <subcellularLocation>
        <location evidence="2">Cytoplasm</location>
    </subcellularLocation>
</comment>
<dbReference type="PANTHER" id="PTHR33705">
    <property type="entry name" value="PHOSPHOCARRIER PROTEIN HPR"/>
    <property type="match status" value="1"/>
</dbReference>
<dbReference type="RefSeq" id="WP_179825465.1">
    <property type="nucleotide sequence ID" value="NZ_JACCFS010000001.1"/>
</dbReference>
<reference evidence="7 8" key="1">
    <citation type="submission" date="2020-07" db="EMBL/GenBank/DDBJ databases">
        <title>Sequencing the genomes of 1000 actinobacteria strains.</title>
        <authorList>
            <person name="Klenk H.-P."/>
        </authorList>
    </citation>
    <scope>NUCLEOTIDE SEQUENCE [LARGE SCALE GENOMIC DNA]</scope>
    <source>
        <strain evidence="7 8">DSM 44442</strain>
    </source>
</reference>
<dbReference type="NCBIfam" id="TIGR01003">
    <property type="entry name" value="PTS_HPr_family"/>
    <property type="match status" value="1"/>
</dbReference>